<feature type="domain" description="Glycoside hydrolase family 31 TIM barrel" evidence="10">
    <location>
        <begin position="312"/>
        <end position="739"/>
    </location>
</feature>
<evidence type="ECO:0000256" key="7">
    <source>
        <dbReference type="ARBA" id="ARBA00023295"/>
    </source>
</evidence>
<dbReference type="SUPFAM" id="SSF51445">
    <property type="entry name" value="(Trans)glycosidases"/>
    <property type="match status" value="1"/>
</dbReference>
<dbReference type="InterPro" id="IPR011013">
    <property type="entry name" value="Gal_mutarotase_sf_dom"/>
</dbReference>
<sequence length="966" mass="106180">MKGSRGWRQWMLALVFPGLIIARPASSSLGATSISYYPQATMAADKALPVLANVDDPSAVDAQDVCPGYKATNVQTTEDGLTADLVLAGEACNAYGIDIPALNLMVEYQADSRLHVQILPSVLTAANASYYTLSPDLVLEGLLEPGSHAHKELSFQWSNEPSFSFNVTRVSNGDVLFSTTGSQLVYENQFLEIVTSLPAEYNLYGLGEVIHSLRLGNNLTRTLWAANAGNTIDINTYGSHPIYMETRYDTAHGENRSHSHGVFLRNAHGQDVLLREEKLTWRALGGSLDLYFFSGPSPVEVIQQYQVVVGLPAMQRYHTLGLHQCRWGYANWSVVQEVIDNYARFNIPLENMWNDIDYMAFYRDFDNDPVRFGYSEGRKLIDSLHANGQYYIPIVDPGIYVPNPFNASDAYEPFTRGNESNAFLSNPDGSLFIGAVWPGYTAFPDWLDSSAREWWAYELQAWHDKLPWDGSWLDMSEAASDCAGSCGSGNLHLQPIITQTGLPGSAGNLVLEYPEEFNLTNATEAAVAASQSASELAAESATATASTSTSTTYVQSTPNVVRDVEYPPYVINNGHGALSEGAIATNATHHDGTLEYDIHNLFGLGEAQTTYFAHLAMEPNRRPFLITRSTFAGSGRYTGHWGGDNNSRWGSMWFAIPQALSFQLFGIPMFGVDTCGFMGNTDEELCNRWMQLSAFFPFYRNHNVLGAIPQEPYNWASVIEATITAQKVRFALLPYLYTLLYQAHATGSPVMRALAWNFPNDPRLADADTQFFLGDAILVIPVLEVGVSTVDGVFPGLVEGTDLYYDWYSQSKVDVPSTWNITISAPLGHIPVYIHGGNVLAVQDYAMTTRAARQTPWSIIVALDINQTAEGYLYLDDGESLVGDTKSVYFTADKSSLSVSVEGDFIDSNGLDTITILGLDSVPDGSVRVDGHIQDANITWNDTNNAAVIGVSLESAFQSSWTITWD</sequence>
<evidence type="ECO:0000256" key="3">
    <source>
        <dbReference type="ARBA" id="ARBA00012741"/>
    </source>
</evidence>
<dbReference type="InterPro" id="IPR030459">
    <property type="entry name" value="Glyco_hydro_31_CS"/>
</dbReference>
<dbReference type="OrthoDB" id="5839090at2759"/>
<keyword evidence="13" id="KW-1185">Reference proteome</keyword>
<name>A0A1L9S564_9EURO</name>
<dbReference type="Pfam" id="PF01055">
    <property type="entry name" value="Glyco_hydro_31_2nd"/>
    <property type="match status" value="1"/>
</dbReference>
<keyword evidence="6" id="KW-0325">Glycoprotein</keyword>
<dbReference type="InterPro" id="IPR000322">
    <property type="entry name" value="Glyco_hydro_31_TIM"/>
</dbReference>
<dbReference type="AlphaFoldDB" id="A0A1L9S564"/>
<dbReference type="Gene3D" id="2.60.40.1180">
    <property type="entry name" value="Golgi alpha-mannosidase II"/>
    <property type="match status" value="2"/>
</dbReference>
<gene>
    <name evidence="12" type="ORF">ASPZODRAFT_2122517</name>
</gene>
<dbReference type="SUPFAM" id="SSF51011">
    <property type="entry name" value="Glycosyl hydrolase domain"/>
    <property type="match status" value="1"/>
</dbReference>
<keyword evidence="5 8" id="KW-0378">Hydrolase</keyword>
<evidence type="ECO:0000256" key="8">
    <source>
        <dbReference type="RuleBase" id="RU361185"/>
    </source>
</evidence>
<dbReference type="EMBL" id="KV878362">
    <property type="protein sequence ID" value="OJJ42298.1"/>
    <property type="molecule type" value="Genomic_DNA"/>
</dbReference>
<evidence type="ECO:0000256" key="2">
    <source>
        <dbReference type="ARBA" id="ARBA00007806"/>
    </source>
</evidence>
<dbReference type="PROSITE" id="PS00707">
    <property type="entry name" value="GLYCOSYL_HYDROL_F31_2"/>
    <property type="match status" value="1"/>
</dbReference>
<evidence type="ECO:0000256" key="5">
    <source>
        <dbReference type="ARBA" id="ARBA00022801"/>
    </source>
</evidence>
<evidence type="ECO:0000259" key="10">
    <source>
        <dbReference type="Pfam" id="PF01055"/>
    </source>
</evidence>
<dbReference type="PANTHER" id="PTHR22762">
    <property type="entry name" value="ALPHA-GLUCOSIDASE"/>
    <property type="match status" value="1"/>
</dbReference>
<dbReference type="GeneID" id="34614267"/>
<evidence type="ECO:0000256" key="9">
    <source>
        <dbReference type="SAM" id="SignalP"/>
    </source>
</evidence>
<evidence type="ECO:0000256" key="4">
    <source>
        <dbReference type="ARBA" id="ARBA00022729"/>
    </source>
</evidence>
<dbReference type="PANTHER" id="PTHR22762:SF133">
    <property type="entry name" value="P-TYPE DOMAIN-CONTAINING PROTEIN"/>
    <property type="match status" value="1"/>
</dbReference>
<keyword evidence="7 8" id="KW-0326">Glycosidase</keyword>
<dbReference type="GO" id="GO:0005975">
    <property type="term" value="P:carbohydrate metabolic process"/>
    <property type="evidence" value="ECO:0007669"/>
    <property type="project" value="InterPro"/>
</dbReference>
<feature type="chain" id="PRO_5012069640" description="alpha-glucosidase" evidence="9">
    <location>
        <begin position="23"/>
        <end position="966"/>
    </location>
</feature>
<accession>A0A1L9S564</accession>
<evidence type="ECO:0000313" key="12">
    <source>
        <dbReference type="EMBL" id="OJJ42298.1"/>
    </source>
</evidence>
<proteinExistence type="inferred from homology"/>
<dbReference type="InterPro" id="IPR048395">
    <property type="entry name" value="Glyco_hydro_31_C"/>
</dbReference>
<dbReference type="Gene3D" id="3.20.20.80">
    <property type="entry name" value="Glycosidases"/>
    <property type="match status" value="2"/>
</dbReference>
<evidence type="ECO:0000313" key="13">
    <source>
        <dbReference type="Proteomes" id="UP000184188"/>
    </source>
</evidence>
<dbReference type="Proteomes" id="UP000184188">
    <property type="component" value="Unassembled WGS sequence"/>
</dbReference>
<dbReference type="CDD" id="cd14752">
    <property type="entry name" value="GH31_N"/>
    <property type="match status" value="1"/>
</dbReference>
<protein>
    <recommendedName>
        <fullName evidence="3">alpha-glucosidase</fullName>
        <ecNumber evidence="3">3.2.1.20</ecNumber>
    </recommendedName>
</protein>
<dbReference type="GO" id="GO:0030246">
    <property type="term" value="F:carbohydrate binding"/>
    <property type="evidence" value="ECO:0007669"/>
    <property type="project" value="InterPro"/>
</dbReference>
<keyword evidence="4 9" id="KW-0732">Signal</keyword>
<comment type="catalytic activity">
    <reaction evidence="1">
        <text>Hydrolysis of terminal, non-reducing (1-&gt;4)-linked alpha-D-glucose residues with release of alpha-D-glucose.</text>
        <dbReference type="EC" id="3.2.1.20"/>
    </reaction>
</comment>
<dbReference type="CDD" id="cd06602">
    <property type="entry name" value="GH31_MGAM_SI_GAA"/>
    <property type="match status" value="1"/>
</dbReference>
<dbReference type="InterPro" id="IPR013780">
    <property type="entry name" value="Glyco_hydro_b"/>
</dbReference>
<dbReference type="RefSeq" id="XP_022576808.1">
    <property type="nucleotide sequence ID" value="XM_022727803.1"/>
</dbReference>
<dbReference type="SUPFAM" id="SSF74650">
    <property type="entry name" value="Galactose mutarotase-like"/>
    <property type="match status" value="1"/>
</dbReference>
<dbReference type="STRING" id="1073090.A0A1L9S564"/>
<reference evidence="13" key="1">
    <citation type="journal article" date="2017" name="Genome Biol.">
        <title>Comparative genomics reveals high biological diversity and specific adaptations in the industrially and medically important fungal genus Aspergillus.</title>
        <authorList>
            <person name="de Vries R.P."/>
            <person name="Riley R."/>
            <person name="Wiebenga A."/>
            <person name="Aguilar-Osorio G."/>
            <person name="Amillis S."/>
            <person name="Uchima C.A."/>
            <person name="Anderluh G."/>
            <person name="Asadollahi M."/>
            <person name="Askin M."/>
            <person name="Barry K."/>
            <person name="Battaglia E."/>
            <person name="Bayram O."/>
            <person name="Benocci T."/>
            <person name="Braus-Stromeyer S.A."/>
            <person name="Caldana C."/>
            <person name="Canovas D."/>
            <person name="Cerqueira G.C."/>
            <person name="Chen F."/>
            <person name="Chen W."/>
            <person name="Choi C."/>
            <person name="Clum A."/>
            <person name="Dos Santos R.A."/>
            <person name="Damasio A.R."/>
            <person name="Diallinas G."/>
            <person name="Emri T."/>
            <person name="Fekete E."/>
            <person name="Flipphi M."/>
            <person name="Freyberg S."/>
            <person name="Gallo A."/>
            <person name="Gournas C."/>
            <person name="Habgood R."/>
            <person name="Hainaut M."/>
            <person name="Harispe M.L."/>
            <person name="Henrissat B."/>
            <person name="Hilden K.S."/>
            <person name="Hope R."/>
            <person name="Hossain A."/>
            <person name="Karabika E."/>
            <person name="Karaffa L."/>
            <person name="Karanyi Z."/>
            <person name="Krasevec N."/>
            <person name="Kuo A."/>
            <person name="Kusch H."/>
            <person name="LaButti K."/>
            <person name="Lagendijk E.L."/>
            <person name="Lapidus A."/>
            <person name="Levasseur A."/>
            <person name="Lindquist E."/>
            <person name="Lipzen A."/>
            <person name="Logrieco A.F."/>
            <person name="MacCabe A."/>
            <person name="Maekelae M.R."/>
            <person name="Malavazi I."/>
            <person name="Melin P."/>
            <person name="Meyer V."/>
            <person name="Mielnichuk N."/>
            <person name="Miskei M."/>
            <person name="Molnar A.P."/>
            <person name="Mule G."/>
            <person name="Ngan C.Y."/>
            <person name="Orejas M."/>
            <person name="Orosz E."/>
            <person name="Ouedraogo J.P."/>
            <person name="Overkamp K.M."/>
            <person name="Park H.-S."/>
            <person name="Perrone G."/>
            <person name="Piumi F."/>
            <person name="Punt P.J."/>
            <person name="Ram A.F."/>
            <person name="Ramon A."/>
            <person name="Rauscher S."/>
            <person name="Record E."/>
            <person name="Riano-Pachon D.M."/>
            <person name="Robert V."/>
            <person name="Roehrig J."/>
            <person name="Ruller R."/>
            <person name="Salamov A."/>
            <person name="Salih N.S."/>
            <person name="Samson R.A."/>
            <person name="Sandor E."/>
            <person name="Sanguinetti M."/>
            <person name="Schuetze T."/>
            <person name="Sepcic K."/>
            <person name="Shelest E."/>
            <person name="Sherlock G."/>
            <person name="Sophianopoulou V."/>
            <person name="Squina F.M."/>
            <person name="Sun H."/>
            <person name="Susca A."/>
            <person name="Todd R.B."/>
            <person name="Tsang A."/>
            <person name="Unkles S.E."/>
            <person name="van de Wiele N."/>
            <person name="van Rossen-Uffink D."/>
            <person name="Oliveira J.V."/>
            <person name="Vesth T.C."/>
            <person name="Visser J."/>
            <person name="Yu J.-H."/>
            <person name="Zhou M."/>
            <person name="Andersen M.R."/>
            <person name="Archer D.B."/>
            <person name="Baker S.E."/>
            <person name="Benoit I."/>
            <person name="Brakhage A.A."/>
            <person name="Braus G.H."/>
            <person name="Fischer R."/>
            <person name="Frisvad J.C."/>
            <person name="Goldman G.H."/>
            <person name="Houbraken J."/>
            <person name="Oakley B."/>
            <person name="Pocsi I."/>
            <person name="Scazzocchio C."/>
            <person name="Seiboth B."/>
            <person name="vanKuyk P.A."/>
            <person name="Wortman J."/>
            <person name="Dyer P.S."/>
            <person name="Grigoriev I.V."/>
        </authorList>
    </citation>
    <scope>NUCLEOTIDE SEQUENCE [LARGE SCALE GENOMIC DNA]</scope>
    <source>
        <strain evidence="13">CBS 506.65</strain>
    </source>
</reference>
<dbReference type="VEuPathDB" id="FungiDB:ASPZODRAFT_2122517"/>
<evidence type="ECO:0000259" key="11">
    <source>
        <dbReference type="Pfam" id="PF21365"/>
    </source>
</evidence>
<evidence type="ECO:0000256" key="6">
    <source>
        <dbReference type="ARBA" id="ARBA00023180"/>
    </source>
</evidence>
<organism evidence="12 13">
    <name type="scientific">Penicilliopsis zonata CBS 506.65</name>
    <dbReference type="NCBI Taxonomy" id="1073090"/>
    <lineage>
        <taxon>Eukaryota</taxon>
        <taxon>Fungi</taxon>
        <taxon>Dikarya</taxon>
        <taxon>Ascomycota</taxon>
        <taxon>Pezizomycotina</taxon>
        <taxon>Eurotiomycetes</taxon>
        <taxon>Eurotiomycetidae</taxon>
        <taxon>Eurotiales</taxon>
        <taxon>Aspergillaceae</taxon>
        <taxon>Penicilliopsis</taxon>
    </lineage>
</organism>
<dbReference type="EC" id="3.2.1.20" evidence="3"/>
<dbReference type="InterPro" id="IPR017853">
    <property type="entry name" value="GH"/>
</dbReference>
<dbReference type="GO" id="GO:0004558">
    <property type="term" value="F:alpha-1,4-glucosidase activity"/>
    <property type="evidence" value="ECO:0007669"/>
    <property type="project" value="UniProtKB-EC"/>
</dbReference>
<comment type="similarity">
    <text evidence="2 8">Belongs to the glycosyl hydrolase 31 family.</text>
</comment>
<feature type="signal peptide" evidence="9">
    <location>
        <begin position="1"/>
        <end position="22"/>
    </location>
</feature>
<dbReference type="Gene3D" id="2.60.40.1760">
    <property type="entry name" value="glycosyl hydrolase (family 31)"/>
    <property type="match status" value="1"/>
</dbReference>
<feature type="domain" description="Glycosyl hydrolase family 31 C-terminal" evidence="11">
    <location>
        <begin position="747"/>
        <end position="840"/>
    </location>
</feature>
<evidence type="ECO:0000256" key="1">
    <source>
        <dbReference type="ARBA" id="ARBA00001657"/>
    </source>
</evidence>
<dbReference type="Pfam" id="PF21365">
    <property type="entry name" value="Glyco_hydro_31_3rd"/>
    <property type="match status" value="1"/>
</dbReference>